<accession>A0A108U4B6</accession>
<dbReference type="EMBL" id="JAJA02000002">
    <property type="protein sequence ID" value="KWS02307.1"/>
    <property type="molecule type" value="Genomic_DNA"/>
</dbReference>
<feature type="compositionally biased region" description="Basic and acidic residues" evidence="1">
    <location>
        <begin position="55"/>
        <end position="65"/>
    </location>
</feature>
<protein>
    <submittedName>
        <fullName evidence="2">Uncharacterized protein</fullName>
    </submittedName>
</protein>
<organism evidence="2 3">
    <name type="scientific">Lysobacter capsici AZ78</name>
    <dbReference type="NCBI Taxonomy" id="1444315"/>
    <lineage>
        <taxon>Bacteria</taxon>
        <taxon>Pseudomonadati</taxon>
        <taxon>Pseudomonadota</taxon>
        <taxon>Gammaproteobacteria</taxon>
        <taxon>Lysobacterales</taxon>
        <taxon>Lysobacteraceae</taxon>
        <taxon>Lysobacter</taxon>
    </lineage>
</organism>
<proteinExistence type="predicted"/>
<dbReference type="AlphaFoldDB" id="A0A108U4B6"/>
<name>A0A108U4B6_9GAMM</name>
<gene>
    <name evidence="2" type="ORF">AZ78_4974</name>
</gene>
<evidence type="ECO:0000313" key="2">
    <source>
        <dbReference type="EMBL" id="KWS02307.1"/>
    </source>
</evidence>
<dbReference type="Proteomes" id="UP000023435">
    <property type="component" value="Unassembled WGS sequence"/>
</dbReference>
<keyword evidence="3" id="KW-1185">Reference proteome</keyword>
<evidence type="ECO:0000256" key="1">
    <source>
        <dbReference type="SAM" id="MobiDB-lite"/>
    </source>
</evidence>
<feature type="region of interest" description="Disordered" evidence="1">
    <location>
        <begin position="41"/>
        <end position="65"/>
    </location>
</feature>
<sequence>MRLDRYHPACFDQQVARNRGVLGHHARLDAGVREARRVARANRRSSWHAPVTAGRRRECGSRRRG</sequence>
<comment type="caution">
    <text evidence="2">The sequence shown here is derived from an EMBL/GenBank/DDBJ whole genome shotgun (WGS) entry which is preliminary data.</text>
</comment>
<reference evidence="2 3" key="1">
    <citation type="journal article" date="2014" name="Genome Announc.">
        <title>Draft Genome Sequence of Lysobacter capsici AZ78, a Bacterium Antagonistic to Plant-Pathogenic Oomycetes.</title>
        <authorList>
            <person name="Puopolo G."/>
            <person name="Sonego P."/>
            <person name="Engelen K."/>
            <person name="Pertot I."/>
        </authorList>
    </citation>
    <scope>NUCLEOTIDE SEQUENCE [LARGE SCALE GENOMIC DNA]</scope>
    <source>
        <strain evidence="2 3">AZ78</strain>
    </source>
</reference>
<evidence type="ECO:0000313" key="3">
    <source>
        <dbReference type="Proteomes" id="UP000023435"/>
    </source>
</evidence>